<dbReference type="EMBL" id="LAZR01008583">
    <property type="protein sequence ID" value="KKM77837.1"/>
    <property type="molecule type" value="Genomic_DNA"/>
</dbReference>
<keyword evidence="1" id="KW-0728">SH3 domain</keyword>
<organism evidence="3">
    <name type="scientific">marine sediment metagenome</name>
    <dbReference type="NCBI Taxonomy" id="412755"/>
    <lineage>
        <taxon>unclassified sequences</taxon>
        <taxon>metagenomes</taxon>
        <taxon>ecological metagenomes</taxon>
    </lineage>
</organism>
<dbReference type="SMART" id="SM00326">
    <property type="entry name" value="SH3"/>
    <property type="match status" value="2"/>
</dbReference>
<feature type="domain" description="SH3" evidence="2">
    <location>
        <begin position="60"/>
        <end position="114"/>
    </location>
</feature>
<dbReference type="SUPFAM" id="SSF50044">
    <property type="entry name" value="SH3-domain"/>
    <property type="match status" value="2"/>
</dbReference>
<evidence type="ECO:0000259" key="2">
    <source>
        <dbReference type="PROSITE" id="PS50002"/>
    </source>
</evidence>
<dbReference type="PROSITE" id="PS50002">
    <property type="entry name" value="SH3"/>
    <property type="match status" value="1"/>
</dbReference>
<dbReference type="PIRSF" id="PIRSF034961">
    <property type="entry name" value="UCP034961_SH3_2"/>
    <property type="match status" value="1"/>
</dbReference>
<dbReference type="InterPro" id="IPR036028">
    <property type="entry name" value="SH3-like_dom_sf"/>
</dbReference>
<evidence type="ECO:0000313" key="3">
    <source>
        <dbReference type="EMBL" id="KKM77837.1"/>
    </source>
</evidence>
<dbReference type="Pfam" id="PF07653">
    <property type="entry name" value="SH3_2"/>
    <property type="match status" value="2"/>
</dbReference>
<gene>
    <name evidence="3" type="ORF">LCGC14_1365990</name>
</gene>
<dbReference type="Gene3D" id="2.30.30.40">
    <property type="entry name" value="SH3 Domains"/>
    <property type="match status" value="2"/>
</dbReference>
<comment type="caution">
    <text evidence="3">The sequence shown here is derived from an EMBL/GenBank/DDBJ whole genome shotgun (WGS) entry which is preliminary data.</text>
</comment>
<dbReference type="InterPro" id="IPR001452">
    <property type="entry name" value="SH3_domain"/>
</dbReference>
<protein>
    <recommendedName>
        <fullName evidence="2">SH3 domain-containing protein</fullName>
    </recommendedName>
</protein>
<name>A0A0F9N8U3_9ZZZZ</name>
<dbReference type="AlphaFoldDB" id="A0A0F9N8U3"/>
<evidence type="ECO:0000256" key="1">
    <source>
        <dbReference type="ARBA" id="ARBA00022443"/>
    </source>
</evidence>
<sequence>MKRKYSKVILDYKSPYSDPLKIQKGERVKIESKESEWPGWVWCKNKGGMERWIPRNYLDIQGNLGIMLQDYEATELNLSVGEELVIVKEESGWVWVTNKAGKKGWVPLENINTR</sequence>
<accession>A0A0F9N8U3</accession>
<proteinExistence type="predicted"/>
<dbReference type="InterPro" id="IPR014593">
    <property type="entry name" value="UCP034961_SH3_2"/>
</dbReference>
<reference evidence="3" key="1">
    <citation type="journal article" date="2015" name="Nature">
        <title>Complex archaea that bridge the gap between prokaryotes and eukaryotes.</title>
        <authorList>
            <person name="Spang A."/>
            <person name="Saw J.H."/>
            <person name="Jorgensen S.L."/>
            <person name="Zaremba-Niedzwiedzka K."/>
            <person name="Martijn J."/>
            <person name="Lind A.E."/>
            <person name="van Eijk R."/>
            <person name="Schleper C."/>
            <person name="Guy L."/>
            <person name="Ettema T.J."/>
        </authorList>
    </citation>
    <scope>NUCLEOTIDE SEQUENCE</scope>
</reference>
<dbReference type="CDD" id="cd00174">
    <property type="entry name" value="SH3"/>
    <property type="match status" value="2"/>
</dbReference>